<feature type="transmembrane region" description="Helical" evidence="1">
    <location>
        <begin position="12"/>
        <end position="35"/>
    </location>
</feature>
<keyword evidence="1" id="KW-0472">Membrane</keyword>
<proteinExistence type="predicted"/>
<evidence type="ECO:0000313" key="3">
    <source>
        <dbReference type="Proteomes" id="UP000005801"/>
    </source>
</evidence>
<keyword evidence="1" id="KW-1133">Transmembrane helix</keyword>
<dbReference type="AlphaFoldDB" id="A6GGI6"/>
<keyword evidence="3" id="KW-1185">Reference proteome</keyword>
<name>A6GGI6_9BACT</name>
<dbReference type="eggNOG" id="COG1468">
    <property type="taxonomic scope" value="Bacteria"/>
</dbReference>
<dbReference type="OrthoDB" id="2082218at2"/>
<dbReference type="Proteomes" id="UP000005801">
    <property type="component" value="Unassembled WGS sequence"/>
</dbReference>
<sequence>MPFLAELSPELLLALALGLALLGLGLGLRLARWWARRSERAQTRRSRKLGVRGEQKGARVLERAGYRVLETELEGESELLVDGELRRFSVRADALVERRRRRYIAEFKGTSKAGSLNNRHTRRQVIEYALAYPECAGVLLVDAEAGTIREVRLPRA</sequence>
<evidence type="ECO:0000256" key="1">
    <source>
        <dbReference type="SAM" id="Phobius"/>
    </source>
</evidence>
<dbReference type="Gene3D" id="3.90.320.10">
    <property type="match status" value="1"/>
</dbReference>
<gene>
    <name evidence="2" type="ORF">PPSIR1_16965</name>
</gene>
<dbReference type="EMBL" id="ABCS01000107">
    <property type="protein sequence ID" value="EDM75012.1"/>
    <property type="molecule type" value="Genomic_DNA"/>
</dbReference>
<organism evidence="2 3">
    <name type="scientific">Plesiocystis pacifica SIR-1</name>
    <dbReference type="NCBI Taxonomy" id="391625"/>
    <lineage>
        <taxon>Bacteria</taxon>
        <taxon>Pseudomonadati</taxon>
        <taxon>Myxococcota</taxon>
        <taxon>Polyangia</taxon>
        <taxon>Nannocystales</taxon>
        <taxon>Nannocystaceae</taxon>
        <taxon>Plesiocystis</taxon>
    </lineage>
</organism>
<evidence type="ECO:0000313" key="2">
    <source>
        <dbReference type="EMBL" id="EDM75012.1"/>
    </source>
</evidence>
<keyword evidence="1" id="KW-0812">Transmembrane</keyword>
<dbReference type="RefSeq" id="WP_006975826.1">
    <property type="nucleotide sequence ID" value="NZ_ABCS01000107.1"/>
</dbReference>
<protein>
    <submittedName>
        <fullName evidence="2">Uncharacterized protein</fullName>
    </submittedName>
</protein>
<reference evidence="2 3" key="1">
    <citation type="submission" date="2007-06" db="EMBL/GenBank/DDBJ databases">
        <authorList>
            <person name="Shimkets L."/>
            <person name="Ferriera S."/>
            <person name="Johnson J."/>
            <person name="Kravitz S."/>
            <person name="Beeson K."/>
            <person name="Sutton G."/>
            <person name="Rogers Y.-H."/>
            <person name="Friedman R."/>
            <person name="Frazier M."/>
            <person name="Venter J.C."/>
        </authorList>
    </citation>
    <scope>NUCLEOTIDE SEQUENCE [LARGE SCALE GENOMIC DNA]</scope>
    <source>
        <strain evidence="2 3">SIR-1</strain>
    </source>
</reference>
<accession>A6GGI6</accession>
<dbReference type="InterPro" id="IPR011604">
    <property type="entry name" value="PDDEXK-like_dom_sf"/>
</dbReference>
<comment type="caution">
    <text evidence="2">The sequence shown here is derived from an EMBL/GenBank/DDBJ whole genome shotgun (WGS) entry which is preliminary data.</text>
</comment>
<dbReference type="STRING" id="391625.PPSIR1_16965"/>